<protein>
    <submittedName>
        <fullName evidence="1">Uncharacterized protein</fullName>
    </submittedName>
</protein>
<dbReference type="AlphaFoldDB" id="A0A9D1N1I9"/>
<reference evidence="1" key="2">
    <citation type="journal article" date="2021" name="PeerJ">
        <title>Extensive microbial diversity within the chicken gut microbiome revealed by metagenomics and culture.</title>
        <authorList>
            <person name="Gilroy R."/>
            <person name="Ravi A."/>
            <person name="Getino M."/>
            <person name="Pursley I."/>
            <person name="Horton D.L."/>
            <person name="Alikhan N.F."/>
            <person name="Baker D."/>
            <person name="Gharbi K."/>
            <person name="Hall N."/>
            <person name="Watson M."/>
            <person name="Adriaenssens E.M."/>
            <person name="Foster-Nyarko E."/>
            <person name="Jarju S."/>
            <person name="Secka A."/>
            <person name="Antonio M."/>
            <person name="Oren A."/>
            <person name="Chaudhuri R.R."/>
            <person name="La Ragione R."/>
            <person name="Hildebrand F."/>
            <person name="Pallen M.J."/>
        </authorList>
    </citation>
    <scope>NUCLEOTIDE SEQUENCE</scope>
    <source>
        <strain evidence="1">CHK154-7741</strain>
    </source>
</reference>
<evidence type="ECO:0000313" key="1">
    <source>
        <dbReference type="EMBL" id="HIU92956.1"/>
    </source>
</evidence>
<proteinExistence type="predicted"/>
<accession>A0A9D1N1I9</accession>
<comment type="caution">
    <text evidence="1">The sequence shown here is derived from an EMBL/GenBank/DDBJ whole genome shotgun (WGS) entry which is preliminary data.</text>
</comment>
<evidence type="ECO:0000313" key="2">
    <source>
        <dbReference type="Proteomes" id="UP000886748"/>
    </source>
</evidence>
<dbReference type="Proteomes" id="UP000886748">
    <property type="component" value="Unassembled WGS sequence"/>
</dbReference>
<gene>
    <name evidence="1" type="ORF">IAD26_07475</name>
</gene>
<name>A0A9D1N1I9_9CLOT</name>
<organism evidence="1 2">
    <name type="scientific">Candidatus Limenecus avicola</name>
    <dbReference type="NCBI Taxonomy" id="2840847"/>
    <lineage>
        <taxon>Bacteria</taxon>
        <taxon>Bacillati</taxon>
        <taxon>Bacillota</taxon>
        <taxon>Clostridia</taxon>
        <taxon>Eubacteriales</taxon>
        <taxon>Clostridiaceae</taxon>
        <taxon>Clostridiaceae incertae sedis</taxon>
        <taxon>Candidatus Limenecus</taxon>
    </lineage>
</organism>
<sequence length="486" mass="55742">MATFVIYMFYAGMFVIAKQKNLLHLFKKKSISAEKLDNYLQQFPKTGRNIGALPYDWIKSVNPENRALVTKQVQDTFTSFSRETAPTKGKSKIFGWEDVDPELFAAAHKKLVDSLKRILKRDDISVSYAGSGAVKNCHRLDVGDYSYALSAFRDENAAKKGFEDYYLRAHGRGNEPQNALTAYRQGSHGRFAKPFTVRISAQNDDGGYILSKFIDTQKKAPIGKIQESRGRFINVDRSEDTINNIHTDIGGCLWNPRFIKKKKYKNAWEYFARMLDLHSARLEKPRAIDVQAYLLEQKRKGVDILSPDFVNHMQLKKPDKAIAIKFLNSLRKVNLQKEKLLLSGDFKMIKKLLSEDASFVYSSHKSSSEEVIDVVRKFETYPALLAEELGISPVPVLENWAELYKKYGSSCDINLKNNYTKKDILEFVEKNYINIRNDESLMAKLKFELKLGKELAKLEKDYAQSDLGKAETGWDAFYDFMNRANK</sequence>
<dbReference type="EMBL" id="DVOD01000055">
    <property type="protein sequence ID" value="HIU92956.1"/>
    <property type="molecule type" value="Genomic_DNA"/>
</dbReference>
<reference evidence="1" key="1">
    <citation type="submission" date="2020-10" db="EMBL/GenBank/DDBJ databases">
        <authorList>
            <person name="Gilroy R."/>
        </authorList>
    </citation>
    <scope>NUCLEOTIDE SEQUENCE</scope>
    <source>
        <strain evidence="1">CHK154-7741</strain>
    </source>
</reference>